<dbReference type="PROSITE" id="PS51194">
    <property type="entry name" value="HELICASE_CTER"/>
    <property type="match status" value="1"/>
</dbReference>
<feature type="domain" description="Helicase ATP-binding" evidence="6">
    <location>
        <begin position="26"/>
        <end position="188"/>
    </location>
</feature>
<evidence type="ECO:0000256" key="3">
    <source>
        <dbReference type="ARBA" id="ARBA00022806"/>
    </source>
</evidence>
<organism evidence="8 9">
    <name type="scientific">Jiella mangrovi</name>
    <dbReference type="NCBI Taxonomy" id="2821407"/>
    <lineage>
        <taxon>Bacteria</taxon>
        <taxon>Pseudomonadati</taxon>
        <taxon>Pseudomonadota</taxon>
        <taxon>Alphaproteobacteria</taxon>
        <taxon>Hyphomicrobiales</taxon>
        <taxon>Aurantimonadaceae</taxon>
        <taxon>Jiella</taxon>
    </lineage>
</organism>
<keyword evidence="4" id="KW-0067">ATP-binding</keyword>
<dbReference type="InterPro" id="IPR013689">
    <property type="entry name" value="RNA_helicase_ATP-dep_HrpB_C"/>
</dbReference>
<dbReference type="PANTHER" id="PTHR43519">
    <property type="entry name" value="ATP-DEPENDENT RNA HELICASE HRPB"/>
    <property type="match status" value="1"/>
</dbReference>
<feature type="domain" description="Helicase C-terminal" evidence="7">
    <location>
        <begin position="206"/>
        <end position="379"/>
    </location>
</feature>
<dbReference type="RefSeq" id="WP_209597212.1">
    <property type="nucleotide sequence ID" value="NZ_JAGJCF010000022.1"/>
</dbReference>
<reference evidence="8 9" key="1">
    <citation type="submission" date="2021-04" db="EMBL/GenBank/DDBJ databases">
        <title>Whole genome sequence of Jiella sp. KSK16Y-1.</title>
        <authorList>
            <person name="Tuo L."/>
        </authorList>
    </citation>
    <scope>NUCLEOTIDE SEQUENCE [LARGE SCALE GENOMIC DNA]</scope>
    <source>
        <strain evidence="8 9">KSK16Y-1</strain>
    </source>
</reference>
<dbReference type="InterPro" id="IPR011545">
    <property type="entry name" value="DEAD/DEAH_box_helicase_dom"/>
</dbReference>
<feature type="region of interest" description="Disordered" evidence="5">
    <location>
        <begin position="810"/>
        <end position="832"/>
    </location>
</feature>
<evidence type="ECO:0000256" key="4">
    <source>
        <dbReference type="ARBA" id="ARBA00022840"/>
    </source>
</evidence>
<dbReference type="SUPFAM" id="SSF52540">
    <property type="entry name" value="P-loop containing nucleoside triphosphate hydrolases"/>
    <property type="match status" value="2"/>
</dbReference>
<evidence type="ECO:0000259" key="7">
    <source>
        <dbReference type="PROSITE" id="PS51194"/>
    </source>
</evidence>
<dbReference type="NCBIfam" id="TIGR01970">
    <property type="entry name" value="DEAH_box_HrpB"/>
    <property type="match status" value="1"/>
</dbReference>
<dbReference type="InterPro" id="IPR010225">
    <property type="entry name" value="HrpB"/>
</dbReference>
<accession>A0ABS4BMM4</accession>
<protein>
    <submittedName>
        <fullName evidence="8">ATP-dependent helicase HrpB</fullName>
    </submittedName>
</protein>
<dbReference type="SMART" id="SM00490">
    <property type="entry name" value="HELICc"/>
    <property type="match status" value="1"/>
</dbReference>
<dbReference type="Proteomes" id="UP000678276">
    <property type="component" value="Unassembled WGS sequence"/>
</dbReference>
<dbReference type="InterPro" id="IPR049614">
    <property type="entry name" value="HrpB_DEXH"/>
</dbReference>
<dbReference type="GO" id="GO:0004386">
    <property type="term" value="F:helicase activity"/>
    <property type="evidence" value="ECO:0007669"/>
    <property type="project" value="UniProtKB-KW"/>
</dbReference>
<dbReference type="Pfam" id="PF00270">
    <property type="entry name" value="DEAD"/>
    <property type="match status" value="1"/>
</dbReference>
<keyword evidence="1" id="KW-0547">Nucleotide-binding</keyword>
<dbReference type="PIRSF" id="PIRSF005496">
    <property type="entry name" value="ATP_hel_hrpB"/>
    <property type="match status" value="1"/>
</dbReference>
<keyword evidence="9" id="KW-1185">Reference proteome</keyword>
<dbReference type="EMBL" id="JAGJCF010000022">
    <property type="protein sequence ID" value="MBP0617954.1"/>
    <property type="molecule type" value="Genomic_DNA"/>
</dbReference>
<dbReference type="Pfam" id="PF08482">
    <property type="entry name" value="HrpB_C"/>
    <property type="match status" value="1"/>
</dbReference>
<name>A0ABS4BMM4_9HYPH</name>
<evidence type="ECO:0000256" key="5">
    <source>
        <dbReference type="SAM" id="MobiDB-lite"/>
    </source>
</evidence>
<feature type="region of interest" description="Disordered" evidence="5">
    <location>
        <begin position="476"/>
        <end position="496"/>
    </location>
</feature>
<gene>
    <name evidence="8" type="primary">hrpB</name>
    <name evidence="8" type="ORF">J6595_20435</name>
</gene>
<dbReference type="SMART" id="SM00847">
    <property type="entry name" value="HA2"/>
    <property type="match status" value="1"/>
</dbReference>
<dbReference type="Pfam" id="PF04408">
    <property type="entry name" value="WHD_HA2"/>
    <property type="match status" value="1"/>
</dbReference>
<sequence length="832" mass="88063">MNGIPETDLPAGALGLPVVEVLPELSAALAGHGSAVLVAPPGAGKTTLVPIHLLQSGIGGKIILIEPRRLAARAAARRMTSLLGEAVGETVGWRMRLDTKVSKQTRIEVITEGVFTRMILDDPELAGVGAVIFDEFHERSLDGDFGLALAIDVASALRDDLKLLVMSATLDGARIAALLGNAPVVESRGRAFDVKILNRDRPGTVPIEEAVVAAVRAALGDEAGSILVFLPGQREIRRVAERLSPVLPAGTLLAPLYGALDSAEQDRAVRPAPAGIRKIVLATDIAETSLTIEGVRVVIDSGLKRRPAFEPETGLTRLETVRVSKASADQRAGRAGRTEPGTAIRLWRAEQTAALEAFDQPEILASDLSGLLLDCAAWGVSDPATLALLDPPPPAAVSEAAKLLTQLGALDESGLLTEAGKAMRNLPLPPRLAHMVAASDAEDTGTAAEIAILLTERGLGGNDVDLADRLRRFRSGRDPRSKEASGLARRIASTSREATRGQSLGVADWATQGDVGAILALGYPDRVAIRQGAPGSYTLANGRGGRLDLANALAREKVIVIAEMQGTAATGHVVAAAGLEKSAFERIVAARAEDEEVVAFVAEAQAVRAFRVSRLGRAVIERVPQPLPKDERVTAALAEGIRQMGFASLDLGKDGARLLARLRFLAGAYGPPWPDLADDTLTATIEGWLLAYCPGASSLNDITPGRIVAALEGLVPPAFQGRLEALAPGHFDAPSGSRLPIRYEADQPVLAVRVQELFGLSQHPAIADGRLPLTLELLSPAHRPIQITRDLPGFWHGSWRDVRADLRGRYPKHEWPEDPANAKATARAKPRR</sequence>
<dbReference type="InterPro" id="IPR007502">
    <property type="entry name" value="Helicase-assoc_dom"/>
</dbReference>
<dbReference type="InterPro" id="IPR001650">
    <property type="entry name" value="Helicase_C-like"/>
</dbReference>
<evidence type="ECO:0000256" key="1">
    <source>
        <dbReference type="ARBA" id="ARBA00022741"/>
    </source>
</evidence>
<evidence type="ECO:0000259" key="6">
    <source>
        <dbReference type="PROSITE" id="PS51192"/>
    </source>
</evidence>
<evidence type="ECO:0000256" key="2">
    <source>
        <dbReference type="ARBA" id="ARBA00022801"/>
    </source>
</evidence>
<comment type="caution">
    <text evidence="8">The sequence shown here is derived from an EMBL/GenBank/DDBJ whole genome shotgun (WGS) entry which is preliminary data.</text>
</comment>
<dbReference type="Gene3D" id="1.20.120.1080">
    <property type="match status" value="1"/>
</dbReference>
<dbReference type="Gene3D" id="3.40.50.300">
    <property type="entry name" value="P-loop containing nucleotide triphosphate hydrolases"/>
    <property type="match status" value="2"/>
</dbReference>
<dbReference type="CDD" id="cd17990">
    <property type="entry name" value="DEXHc_HrpB"/>
    <property type="match status" value="1"/>
</dbReference>
<evidence type="ECO:0000313" key="8">
    <source>
        <dbReference type="EMBL" id="MBP0617954.1"/>
    </source>
</evidence>
<dbReference type="InterPro" id="IPR027417">
    <property type="entry name" value="P-loop_NTPase"/>
</dbReference>
<dbReference type="CDD" id="cd18791">
    <property type="entry name" value="SF2_C_RHA"/>
    <property type="match status" value="1"/>
</dbReference>
<dbReference type="SMART" id="SM00487">
    <property type="entry name" value="DEXDc"/>
    <property type="match status" value="1"/>
</dbReference>
<dbReference type="PANTHER" id="PTHR43519:SF1">
    <property type="entry name" value="ATP-DEPENDENT RNA HELICASE HRPB"/>
    <property type="match status" value="1"/>
</dbReference>
<dbReference type="PROSITE" id="PS51192">
    <property type="entry name" value="HELICASE_ATP_BIND_1"/>
    <property type="match status" value="1"/>
</dbReference>
<proteinExistence type="predicted"/>
<keyword evidence="3 8" id="KW-0347">Helicase</keyword>
<keyword evidence="2" id="KW-0378">Hydrolase</keyword>
<dbReference type="Pfam" id="PF00271">
    <property type="entry name" value="Helicase_C"/>
    <property type="match status" value="1"/>
</dbReference>
<dbReference type="InterPro" id="IPR048333">
    <property type="entry name" value="HA2_WH"/>
</dbReference>
<evidence type="ECO:0000313" key="9">
    <source>
        <dbReference type="Proteomes" id="UP000678276"/>
    </source>
</evidence>
<dbReference type="InterPro" id="IPR014001">
    <property type="entry name" value="Helicase_ATP-bd"/>
</dbReference>